<name>A0ABP8MH39_9BACT</name>
<dbReference type="InterPro" id="IPR000871">
    <property type="entry name" value="Beta-lactam_class-A"/>
</dbReference>
<reference evidence="6" key="1">
    <citation type="journal article" date="2019" name="Int. J. Syst. Evol. Microbiol.">
        <title>The Global Catalogue of Microorganisms (GCM) 10K type strain sequencing project: providing services to taxonomists for standard genome sequencing and annotation.</title>
        <authorList>
            <consortium name="The Broad Institute Genomics Platform"/>
            <consortium name="The Broad Institute Genome Sequencing Center for Infectious Disease"/>
            <person name="Wu L."/>
            <person name="Ma J."/>
        </authorList>
    </citation>
    <scope>NUCLEOTIDE SEQUENCE [LARGE SCALE GENOMIC DNA]</scope>
    <source>
        <strain evidence="6">JCM 31921</strain>
    </source>
</reference>
<evidence type="ECO:0000256" key="1">
    <source>
        <dbReference type="ARBA" id="ARBA00001526"/>
    </source>
</evidence>
<proteinExistence type="inferred from homology"/>
<dbReference type="PANTHER" id="PTHR35333:SF3">
    <property type="entry name" value="BETA-LACTAMASE-TYPE TRANSPEPTIDASE FOLD CONTAINING PROTEIN"/>
    <property type="match status" value="1"/>
</dbReference>
<dbReference type="Proteomes" id="UP001501410">
    <property type="component" value="Unassembled WGS sequence"/>
</dbReference>
<evidence type="ECO:0000313" key="6">
    <source>
        <dbReference type="Proteomes" id="UP001501410"/>
    </source>
</evidence>
<organism evidence="5 6">
    <name type="scientific">Rurimicrobium arvi</name>
    <dbReference type="NCBI Taxonomy" id="2049916"/>
    <lineage>
        <taxon>Bacteria</taxon>
        <taxon>Pseudomonadati</taxon>
        <taxon>Bacteroidota</taxon>
        <taxon>Chitinophagia</taxon>
        <taxon>Chitinophagales</taxon>
        <taxon>Chitinophagaceae</taxon>
        <taxon>Rurimicrobium</taxon>
    </lineage>
</organism>
<dbReference type="NCBIfam" id="NF033103">
    <property type="entry name" value="bla_class_A"/>
    <property type="match status" value="1"/>
</dbReference>
<dbReference type="SUPFAM" id="SSF56601">
    <property type="entry name" value="beta-lactamase/transpeptidase-like"/>
    <property type="match status" value="1"/>
</dbReference>
<comment type="catalytic activity">
    <reaction evidence="1">
        <text>a beta-lactam + H2O = a substituted beta-amino acid</text>
        <dbReference type="Rhea" id="RHEA:20401"/>
        <dbReference type="ChEBI" id="CHEBI:15377"/>
        <dbReference type="ChEBI" id="CHEBI:35627"/>
        <dbReference type="ChEBI" id="CHEBI:140347"/>
        <dbReference type="EC" id="3.5.2.6"/>
    </reaction>
</comment>
<comment type="caution">
    <text evidence="5">The sequence shown here is derived from an EMBL/GenBank/DDBJ whole genome shotgun (WGS) entry which is preliminary data.</text>
</comment>
<dbReference type="EC" id="3.5.2.6" evidence="3"/>
<dbReference type="PANTHER" id="PTHR35333">
    <property type="entry name" value="BETA-LACTAMASE"/>
    <property type="match status" value="1"/>
</dbReference>
<evidence type="ECO:0000313" key="5">
    <source>
        <dbReference type="EMBL" id="GAA4449324.1"/>
    </source>
</evidence>
<dbReference type="InterPro" id="IPR045155">
    <property type="entry name" value="Beta-lactam_cat"/>
</dbReference>
<feature type="domain" description="Beta-lactamase class A catalytic" evidence="4">
    <location>
        <begin position="19"/>
        <end position="242"/>
    </location>
</feature>
<sequence length="271" mass="29933">MTVLVKAIDSIGSNMKLALYATELETGESISVNGDTAMPMQSTFKFPLALAVLHQCEVQNIRLDTSIQIYATDLIENTWSPMRDSLGTKSFRLPLKDLLYFVTACSDNIACDVLFRFCGGPDQVDSFIAEKGFPDIEIRNTEAELHEVWQRQYKNSTSPHAMSELLLAFYKNKVVNKEHTDYLLDLMLHNKTGDARIRAGVPEGTPVADKTGTCYPDNGPGTVNDIAIVTLPNGNHLALSVYITDAHVDVDHGQAAIANATRLVYRYFAGK</sequence>
<protein>
    <recommendedName>
        <fullName evidence="3">beta-lactamase</fullName>
        <ecNumber evidence="3">3.5.2.6</ecNumber>
    </recommendedName>
</protein>
<evidence type="ECO:0000259" key="4">
    <source>
        <dbReference type="Pfam" id="PF13354"/>
    </source>
</evidence>
<accession>A0ABP8MH39</accession>
<dbReference type="Pfam" id="PF13354">
    <property type="entry name" value="Beta-lactamase2"/>
    <property type="match status" value="1"/>
</dbReference>
<dbReference type="PRINTS" id="PR00118">
    <property type="entry name" value="BLACTAMASEA"/>
</dbReference>
<keyword evidence="6" id="KW-1185">Reference proteome</keyword>
<comment type="similarity">
    <text evidence="2">Belongs to the class-A beta-lactamase family.</text>
</comment>
<dbReference type="EMBL" id="BAABEZ010000002">
    <property type="protein sequence ID" value="GAA4449324.1"/>
    <property type="molecule type" value="Genomic_DNA"/>
</dbReference>
<dbReference type="Gene3D" id="3.40.710.10">
    <property type="entry name" value="DD-peptidase/beta-lactamase superfamily"/>
    <property type="match status" value="1"/>
</dbReference>
<gene>
    <name evidence="5" type="ORF">GCM10023092_03200</name>
</gene>
<evidence type="ECO:0000256" key="3">
    <source>
        <dbReference type="ARBA" id="ARBA00012865"/>
    </source>
</evidence>
<dbReference type="InterPro" id="IPR012338">
    <property type="entry name" value="Beta-lactam/transpept-like"/>
</dbReference>
<evidence type="ECO:0000256" key="2">
    <source>
        <dbReference type="ARBA" id="ARBA00009009"/>
    </source>
</evidence>